<keyword evidence="4 8" id="KW-0808">Transferase</keyword>
<evidence type="ECO:0000256" key="6">
    <source>
        <dbReference type="ARBA" id="ARBA00023012"/>
    </source>
</evidence>
<dbReference type="Proteomes" id="UP000306509">
    <property type="component" value="Unassembled WGS sequence"/>
</dbReference>
<feature type="domain" description="Histidine kinase" evidence="7">
    <location>
        <begin position="37"/>
        <end position="242"/>
    </location>
</feature>
<reference evidence="8 9" key="1">
    <citation type="journal article" date="2019" name="Anaerobe">
        <title>Detection of Robinsoniella peoriensis in multiple bone samples of a trauma patient.</title>
        <authorList>
            <person name="Schrottner P."/>
            <person name="Hartwich K."/>
            <person name="Bunk B."/>
            <person name="Schober I."/>
            <person name="Helbig S."/>
            <person name="Rudolph W.W."/>
            <person name="Gunzer F."/>
        </authorList>
    </citation>
    <scope>NUCLEOTIDE SEQUENCE [LARGE SCALE GENOMIC DNA]</scope>
    <source>
        <strain evidence="8 9">DSM 106044</strain>
    </source>
</reference>
<evidence type="ECO:0000256" key="4">
    <source>
        <dbReference type="ARBA" id="ARBA00022679"/>
    </source>
</evidence>
<dbReference type="InterPro" id="IPR036890">
    <property type="entry name" value="HATPase_C_sf"/>
</dbReference>
<dbReference type="InterPro" id="IPR036097">
    <property type="entry name" value="HisK_dim/P_sf"/>
</dbReference>
<dbReference type="Gene3D" id="3.30.565.10">
    <property type="entry name" value="Histidine kinase-like ATPase, C-terminal domain"/>
    <property type="match status" value="1"/>
</dbReference>
<dbReference type="SMART" id="SM00387">
    <property type="entry name" value="HATPase_c"/>
    <property type="match status" value="1"/>
</dbReference>
<dbReference type="InterPro" id="IPR005467">
    <property type="entry name" value="His_kinase_dom"/>
</dbReference>
<keyword evidence="6" id="KW-0902">Two-component regulatory system</keyword>
<dbReference type="InterPro" id="IPR050736">
    <property type="entry name" value="Sensor_HK_Regulatory"/>
</dbReference>
<proteinExistence type="predicted"/>
<dbReference type="AlphaFoldDB" id="A0A4U8QCQ2"/>
<dbReference type="PANTHER" id="PTHR43711">
    <property type="entry name" value="TWO-COMPONENT HISTIDINE KINASE"/>
    <property type="match status" value="1"/>
</dbReference>
<dbReference type="PANTHER" id="PTHR43711:SF1">
    <property type="entry name" value="HISTIDINE KINASE 1"/>
    <property type="match status" value="1"/>
</dbReference>
<dbReference type="CDD" id="cd00082">
    <property type="entry name" value="HisKA"/>
    <property type="match status" value="1"/>
</dbReference>
<organism evidence="8 9">
    <name type="scientific">Robinsoniella peoriensis</name>
    <dbReference type="NCBI Taxonomy" id="180332"/>
    <lineage>
        <taxon>Bacteria</taxon>
        <taxon>Bacillati</taxon>
        <taxon>Bacillota</taxon>
        <taxon>Clostridia</taxon>
        <taxon>Lachnospirales</taxon>
        <taxon>Lachnospiraceae</taxon>
        <taxon>Robinsoniella</taxon>
    </lineage>
</organism>
<evidence type="ECO:0000256" key="1">
    <source>
        <dbReference type="ARBA" id="ARBA00000085"/>
    </source>
</evidence>
<keyword evidence="5" id="KW-0418">Kinase</keyword>
<dbReference type="EC" id="2.7.13.3" evidence="2"/>
<dbReference type="EMBL" id="QGQD01000017">
    <property type="protein sequence ID" value="TLD02324.1"/>
    <property type="molecule type" value="Genomic_DNA"/>
</dbReference>
<comment type="caution">
    <text evidence="8">The sequence shown here is derived from an EMBL/GenBank/DDBJ whole genome shotgun (WGS) entry which is preliminary data.</text>
</comment>
<dbReference type="InterPro" id="IPR003661">
    <property type="entry name" value="HisK_dim/P_dom"/>
</dbReference>
<name>A0A4U8QCQ2_9FIRM</name>
<evidence type="ECO:0000256" key="3">
    <source>
        <dbReference type="ARBA" id="ARBA00022553"/>
    </source>
</evidence>
<evidence type="ECO:0000313" key="8">
    <source>
        <dbReference type="EMBL" id="TLD02324.1"/>
    </source>
</evidence>
<dbReference type="PROSITE" id="PS50109">
    <property type="entry name" value="HIS_KIN"/>
    <property type="match status" value="1"/>
</dbReference>
<sequence length="242" mass="27547">MLTKNDEKQMKALMNEREDFRYIIEKLKEDQQFTVSQISHEIRNPVTLINSSLQLIEKQHPEVRSFAFWNQTMEDMMFLRKLLDELSSFNNGERLALQEMNVKSWIEALAGSIATHLRDTDIDFSCDFQKVLPHITADDTKLHQAVYNLLRNAVEAIDDCGHIIFRALTKDKKLIIQVIDDGCGIQEEDLDTLFAPFVTHKKCGSGLGLAITKRIVEAHDGSLTVKSTPGTGTCFTILLPYC</sequence>
<dbReference type="RefSeq" id="WP_027295185.1">
    <property type="nucleotide sequence ID" value="NZ_CABMJZ010000116.1"/>
</dbReference>
<dbReference type="SUPFAM" id="SSF55874">
    <property type="entry name" value="ATPase domain of HSP90 chaperone/DNA topoisomerase II/histidine kinase"/>
    <property type="match status" value="1"/>
</dbReference>
<dbReference type="InterPro" id="IPR003594">
    <property type="entry name" value="HATPase_dom"/>
</dbReference>
<dbReference type="GO" id="GO:0000155">
    <property type="term" value="F:phosphorelay sensor kinase activity"/>
    <property type="evidence" value="ECO:0007669"/>
    <property type="project" value="InterPro"/>
</dbReference>
<keyword evidence="9" id="KW-1185">Reference proteome</keyword>
<protein>
    <recommendedName>
        <fullName evidence="2">histidine kinase</fullName>
        <ecNumber evidence="2">2.7.13.3</ecNumber>
    </recommendedName>
</protein>
<gene>
    <name evidence="8" type="primary">zraS</name>
    <name evidence="8" type="ORF">DSM106044_00706</name>
</gene>
<evidence type="ECO:0000259" key="7">
    <source>
        <dbReference type="PROSITE" id="PS50109"/>
    </source>
</evidence>
<evidence type="ECO:0000313" key="9">
    <source>
        <dbReference type="Proteomes" id="UP000306509"/>
    </source>
</evidence>
<accession>A0A4U8QCQ2</accession>
<dbReference type="Gene3D" id="1.10.287.130">
    <property type="match status" value="1"/>
</dbReference>
<evidence type="ECO:0000256" key="2">
    <source>
        <dbReference type="ARBA" id="ARBA00012438"/>
    </source>
</evidence>
<keyword evidence="3" id="KW-0597">Phosphoprotein</keyword>
<dbReference type="STRING" id="180332.GCA_000797495_00163"/>
<dbReference type="Pfam" id="PF02518">
    <property type="entry name" value="HATPase_c"/>
    <property type="match status" value="1"/>
</dbReference>
<dbReference type="SUPFAM" id="SSF47384">
    <property type="entry name" value="Homodimeric domain of signal transducing histidine kinase"/>
    <property type="match status" value="1"/>
</dbReference>
<dbReference type="InterPro" id="IPR004358">
    <property type="entry name" value="Sig_transdc_His_kin-like_C"/>
</dbReference>
<dbReference type="PRINTS" id="PR00344">
    <property type="entry name" value="BCTRLSENSOR"/>
</dbReference>
<evidence type="ECO:0000256" key="5">
    <source>
        <dbReference type="ARBA" id="ARBA00022777"/>
    </source>
</evidence>
<comment type="catalytic activity">
    <reaction evidence="1">
        <text>ATP + protein L-histidine = ADP + protein N-phospho-L-histidine.</text>
        <dbReference type="EC" id="2.7.13.3"/>
    </reaction>
</comment>